<feature type="transmembrane region" description="Helical" evidence="1">
    <location>
        <begin position="109"/>
        <end position="134"/>
    </location>
</feature>
<feature type="transmembrane region" description="Helical" evidence="1">
    <location>
        <begin position="377"/>
        <end position="397"/>
    </location>
</feature>
<evidence type="ECO:0000256" key="1">
    <source>
        <dbReference type="SAM" id="Phobius"/>
    </source>
</evidence>
<reference evidence="2 3" key="1">
    <citation type="journal article" date="2015" name="Nature">
        <title>rRNA introns, odd ribosomes, and small enigmatic genomes across a large radiation of phyla.</title>
        <authorList>
            <person name="Brown C.T."/>
            <person name="Hug L.A."/>
            <person name="Thomas B.C."/>
            <person name="Sharon I."/>
            <person name="Castelle C.J."/>
            <person name="Singh A."/>
            <person name="Wilkins M.J."/>
            <person name="Williams K.H."/>
            <person name="Banfield J.F."/>
        </authorList>
    </citation>
    <scope>NUCLEOTIDE SEQUENCE [LARGE SCALE GENOMIC DNA]</scope>
</reference>
<dbReference type="EMBL" id="LCHM01000014">
    <property type="protein sequence ID" value="KKT38048.1"/>
    <property type="molecule type" value="Genomic_DNA"/>
</dbReference>
<name>A0A0G1GV04_9BACT</name>
<feature type="transmembrane region" description="Helical" evidence="1">
    <location>
        <begin position="211"/>
        <end position="229"/>
    </location>
</feature>
<dbReference type="Proteomes" id="UP000034617">
    <property type="component" value="Unassembled WGS sequence"/>
</dbReference>
<evidence type="ECO:0000313" key="2">
    <source>
        <dbReference type="EMBL" id="KKT38048.1"/>
    </source>
</evidence>
<keyword evidence="1" id="KW-0812">Transmembrane</keyword>
<feature type="transmembrane region" description="Helical" evidence="1">
    <location>
        <begin position="146"/>
        <end position="167"/>
    </location>
</feature>
<keyword evidence="1" id="KW-0472">Membrane</keyword>
<feature type="transmembrane region" description="Helical" evidence="1">
    <location>
        <begin position="260"/>
        <end position="283"/>
    </location>
</feature>
<proteinExistence type="predicted"/>
<protein>
    <recommendedName>
        <fullName evidence="4">Glycosyltransferase RgtA/B/C/D-like domain-containing protein</fullName>
    </recommendedName>
</protein>
<comment type="caution">
    <text evidence="2">The sequence shown here is derived from an EMBL/GenBank/DDBJ whole genome shotgun (WGS) entry which is preliminary data.</text>
</comment>
<feature type="transmembrane region" description="Helical" evidence="1">
    <location>
        <begin position="351"/>
        <end position="371"/>
    </location>
</feature>
<feature type="transmembrane region" description="Helical" evidence="1">
    <location>
        <begin position="7"/>
        <end position="30"/>
    </location>
</feature>
<sequence length="637" mass="72988">MKKQKLSLYSIIAFALLVLFALSFSSWLMFHTFSYDQNSQSIEIAAKCWSDFGAHIPLIRSFSMGGNFDRIIHFKLPEYPIFPGEPIRYHFIFYMIVGLVEKMGIRIDWALNIPSIIGFASLLMCIFYVAVVLFNNRTISRFRDYAIGLLSILFFLFNGTLSFLPFFHKHPISDFTPLDIVFNKTFPSFGPWDGGLVSAFWNLNIYTNQRHLSAGFGLGLGFIALLLYLEKKPLKHQLPYLFISVPLLSILPYFHQPMLLILGIFMIWYFLVFANLRIFLLLTGLLAEAPIILQLFSYTKDASSVAWYPGYLIHGNLTPLSFLTYWFHNLGVHLILIPIGFLIAPLKVKKIVFPVFILFVAANLFKFSVEIAANHKFFNFFMIFGNMLSAYVIMRLWTVVPKMEQSRVGGPPSSACSPAVCNDVTDKNNTDSNVVERLMKSIFGYAGRGRRTGEDARHKRASSGARKFYHPVRYFLQCMAITIIFSLTLSGIIDFFPVFNDRKIPIVDIPRNEIALWIAQNTPNDAVFLNTRYLYDPASIAGRSIFLGWPYFPWSAGYKENRILIMKKMYESKNPNVFCPLLKKYRISYITVEAVSDNPDMPTIDPLYFRSLATPQYENAGHTYLIFSTSSVCKKTE</sequence>
<accession>A0A0G1GV04</accession>
<organism evidence="2 3">
    <name type="scientific">Candidatus Gottesmanbacteria bacterium GW2011_GWB1_44_11c</name>
    <dbReference type="NCBI Taxonomy" id="1618447"/>
    <lineage>
        <taxon>Bacteria</taxon>
        <taxon>Candidatus Gottesmaniibacteriota</taxon>
    </lineage>
</organism>
<dbReference type="AlphaFoldDB" id="A0A0G1GV04"/>
<evidence type="ECO:0000313" key="3">
    <source>
        <dbReference type="Proteomes" id="UP000034617"/>
    </source>
</evidence>
<keyword evidence="1" id="KW-1133">Transmembrane helix</keyword>
<feature type="transmembrane region" description="Helical" evidence="1">
    <location>
        <begin position="474"/>
        <end position="499"/>
    </location>
</feature>
<evidence type="ECO:0008006" key="4">
    <source>
        <dbReference type="Google" id="ProtNLM"/>
    </source>
</evidence>
<gene>
    <name evidence="2" type="ORF">UW22_C0014G0007</name>
</gene>
<feature type="transmembrane region" description="Helical" evidence="1">
    <location>
        <begin position="325"/>
        <end position="344"/>
    </location>
</feature>